<name>A0A4S2B2J9_9BACE</name>
<evidence type="ECO:0000313" key="2">
    <source>
        <dbReference type="Proteomes" id="UP000310532"/>
    </source>
</evidence>
<dbReference type="InterPro" id="IPR029058">
    <property type="entry name" value="AB_hydrolase_fold"/>
</dbReference>
<keyword evidence="2" id="KW-1185">Reference proteome</keyword>
<dbReference type="EMBL" id="SRYZ01000007">
    <property type="protein sequence ID" value="TGY08085.1"/>
    <property type="molecule type" value="Genomic_DNA"/>
</dbReference>
<evidence type="ECO:0000313" key="1">
    <source>
        <dbReference type="EMBL" id="TGY08085.1"/>
    </source>
</evidence>
<dbReference type="AlphaFoldDB" id="A0A4S2B2J9"/>
<dbReference type="Proteomes" id="UP000310532">
    <property type="component" value="Unassembled WGS sequence"/>
</dbReference>
<gene>
    <name evidence="1" type="ORF">E5355_05275</name>
</gene>
<reference evidence="1 2" key="1">
    <citation type="submission" date="2019-04" db="EMBL/GenBank/DDBJ databases">
        <title>Microbes associate with the intestines of laboratory mice.</title>
        <authorList>
            <person name="Navarre W."/>
            <person name="Wong E."/>
            <person name="Huang K."/>
            <person name="Tropini C."/>
            <person name="Ng K."/>
            <person name="Yu B."/>
        </authorList>
    </citation>
    <scope>NUCLEOTIDE SEQUENCE [LARGE SCALE GENOMIC DNA]</scope>
    <source>
        <strain evidence="1 2">NM69_E16B</strain>
    </source>
</reference>
<dbReference type="Gene3D" id="3.40.50.1820">
    <property type="entry name" value="alpha/beta hydrolase"/>
    <property type="match status" value="1"/>
</dbReference>
<organism evidence="1 2">
    <name type="scientific">Bacteroides muris</name>
    <name type="common">ex Afrizal et al. 2022</name>
    <dbReference type="NCBI Taxonomy" id="2516960"/>
    <lineage>
        <taxon>Bacteria</taxon>
        <taxon>Pseudomonadati</taxon>
        <taxon>Bacteroidota</taxon>
        <taxon>Bacteroidia</taxon>
        <taxon>Bacteroidales</taxon>
        <taxon>Bacteroidaceae</taxon>
        <taxon>Bacteroides</taxon>
    </lineage>
</organism>
<sequence length="89" mass="9923">MCDDGFHLWEPIICILNENGIGVLHYDFNDCGKSEGEFQNMTVLNENEDLISIISYVKALTITENIYLVGHSQGGASLQLQAKSMTTNR</sequence>
<proteinExistence type="predicted"/>
<accession>A0A4S2B2J9</accession>
<comment type="caution">
    <text evidence="1">The sequence shown here is derived from an EMBL/GenBank/DDBJ whole genome shotgun (WGS) entry which is preliminary data.</text>
</comment>
<protein>
    <submittedName>
        <fullName evidence="1">Uncharacterized protein</fullName>
    </submittedName>
</protein>
<dbReference type="SUPFAM" id="SSF53474">
    <property type="entry name" value="alpha/beta-Hydrolases"/>
    <property type="match status" value="1"/>
</dbReference>